<feature type="compositionally biased region" description="Polar residues" evidence="1">
    <location>
        <begin position="20"/>
        <end position="30"/>
    </location>
</feature>
<organism evidence="2">
    <name type="scientific">Opuntia streptacantha</name>
    <name type="common">Prickly pear cactus</name>
    <name type="synonym">Opuntia cardona</name>
    <dbReference type="NCBI Taxonomy" id="393608"/>
    <lineage>
        <taxon>Eukaryota</taxon>
        <taxon>Viridiplantae</taxon>
        <taxon>Streptophyta</taxon>
        <taxon>Embryophyta</taxon>
        <taxon>Tracheophyta</taxon>
        <taxon>Spermatophyta</taxon>
        <taxon>Magnoliopsida</taxon>
        <taxon>eudicotyledons</taxon>
        <taxon>Gunneridae</taxon>
        <taxon>Pentapetalae</taxon>
        <taxon>Caryophyllales</taxon>
        <taxon>Cactineae</taxon>
        <taxon>Cactaceae</taxon>
        <taxon>Opuntioideae</taxon>
        <taxon>Opuntia</taxon>
    </lineage>
</organism>
<feature type="compositionally biased region" description="Basic and acidic residues" evidence="1">
    <location>
        <begin position="110"/>
        <end position="122"/>
    </location>
</feature>
<dbReference type="AlphaFoldDB" id="A0A7C9E008"/>
<sequence>MNQIKSNQNPRLTCPHLHNTKSQNLNQPNQRKMRSKEAKDDRESQHNEPNNVGQKQGLTRNRARPAITNLAEADLCDAGSGAMRVGTSAPVGDAVFATHRVGSEALDGARSGEDRACRHRADVPGAGYSAVARKPENGGDRRGREGQEEERENGE</sequence>
<feature type="region of interest" description="Disordered" evidence="1">
    <location>
        <begin position="105"/>
        <end position="155"/>
    </location>
</feature>
<reference evidence="2" key="2">
    <citation type="submission" date="2020-07" db="EMBL/GenBank/DDBJ databases">
        <authorList>
            <person name="Vera ALvarez R."/>
            <person name="Arias-Moreno D.M."/>
            <person name="Jimenez-Jacinto V."/>
            <person name="Jimenez-Bremont J.F."/>
            <person name="Swaminathan K."/>
            <person name="Moose S.P."/>
            <person name="Guerrero-Gonzalez M.L."/>
            <person name="Marino-Ramirez L."/>
            <person name="Landsman D."/>
            <person name="Rodriguez-Kessler M."/>
            <person name="Delgado-Sanchez P."/>
        </authorList>
    </citation>
    <scope>NUCLEOTIDE SEQUENCE</scope>
    <source>
        <tissue evidence="2">Cladode</tissue>
    </source>
</reference>
<feature type="compositionally biased region" description="Basic and acidic residues" evidence="1">
    <location>
        <begin position="35"/>
        <end position="46"/>
    </location>
</feature>
<protein>
    <submittedName>
        <fullName evidence="2">Uncharacterized protein</fullName>
    </submittedName>
</protein>
<feature type="region of interest" description="Disordered" evidence="1">
    <location>
        <begin position="1"/>
        <end position="66"/>
    </location>
</feature>
<feature type="compositionally biased region" description="Polar residues" evidence="1">
    <location>
        <begin position="1"/>
        <end position="11"/>
    </location>
</feature>
<dbReference type="EMBL" id="GISG01157584">
    <property type="protein sequence ID" value="MBA4648889.1"/>
    <property type="molecule type" value="Transcribed_RNA"/>
</dbReference>
<name>A0A7C9E008_OPUST</name>
<accession>A0A7C9E008</accession>
<feature type="compositionally biased region" description="Polar residues" evidence="1">
    <location>
        <begin position="47"/>
        <end position="59"/>
    </location>
</feature>
<proteinExistence type="predicted"/>
<feature type="compositionally biased region" description="Basic and acidic residues" evidence="1">
    <location>
        <begin position="133"/>
        <end position="146"/>
    </location>
</feature>
<reference evidence="2" key="1">
    <citation type="journal article" date="2013" name="J. Plant Res.">
        <title>Effect of fungi and light on seed germination of three Opuntia species from semiarid lands of central Mexico.</title>
        <authorList>
            <person name="Delgado-Sanchez P."/>
            <person name="Jimenez-Bremont J.F."/>
            <person name="Guerrero-Gonzalez Mde L."/>
            <person name="Flores J."/>
        </authorList>
    </citation>
    <scope>NUCLEOTIDE SEQUENCE</scope>
    <source>
        <tissue evidence="2">Cladode</tissue>
    </source>
</reference>
<evidence type="ECO:0000256" key="1">
    <source>
        <dbReference type="SAM" id="MobiDB-lite"/>
    </source>
</evidence>
<evidence type="ECO:0000313" key="2">
    <source>
        <dbReference type="EMBL" id="MBA4648889.1"/>
    </source>
</evidence>